<comment type="caution">
    <text evidence="1">The sequence shown here is derived from an EMBL/GenBank/DDBJ whole genome shotgun (WGS) entry which is preliminary data.</text>
</comment>
<reference evidence="2" key="1">
    <citation type="journal article" date="2018" name="BMC Genomics">
        <title>Genomic insights into host adaptation between the wheat stripe rust pathogen (Puccinia striiformis f. sp. tritici) and the barley stripe rust pathogen (Puccinia striiformis f. sp. hordei).</title>
        <authorList>
            <person name="Xia C."/>
            <person name="Wang M."/>
            <person name="Yin C."/>
            <person name="Cornejo O.E."/>
            <person name="Hulbert S.H."/>
            <person name="Chen X."/>
        </authorList>
    </citation>
    <scope>NUCLEOTIDE SEQUENCE [LARGE SCALE GENOMIC DNA]</scope>
    <source>
        <strain evidence="2">93-210</strain>
    </source>
</reference>
<dbReference type="EMBL" id="CM045871">
    <property type="protein sequence ID" value="KAI7951287.1"/>
    <property type="molecule type" value="Genomic_DNA"/>
</dbReference>
<reference evidence="1 2" key="3">
    <citation type="journal article" date="2022" name="Microbiol. Spectr.">
        <title>Folding features and dynamics of 3D genome architecture in plant fungal pathogens.</title>
        <authorList>
            <person name="Xia C."/>
        </authorList>
    </citation>
    <scope>NUCLEOTIDE SEQUENCE [LARGE SCALE GENOMIC DNA]</scope>
    <source>
        <strain evidence="1 2">93-210</strain>
    </source>
</reference>
<sequence length="312" mass="35683">MSSFLKGELREHHDNEAFSGLLSPKSWNTKAGSNAKELWMNLTNTPFNLIEFVNSPSHCTFVCVKCDDTIESSFYVKDPKTKLIKVTDKCWPYTTPTKPSESQPSPSVPRKALLVEDKSTITKPNKPLQHSLWTKQDLSLFKFVNELNLPLVNSSVNIRNLPVQDPINCLAGTSTTLDELNETKNAIKFTHLFLEEKQDQLRVLADCPDPKKESILDHLVLLNQIRERYKIKNSFQNLLKLYSVPEPFSVDLIRSVEKRVHLGWSDINNNSRNGDGIQDSKVTQSELDSRLQSCLSRYIFRALLQLSILFKY</sequence>
<name>A0ACC0ECP7_9BASI</name>
<protein>
    <submittedName>
        <fullName evidence="1">Uncharacterized protein</fullName>
    </submittedName>
</protein>
<dbReference type="Proteomes" id="UP001060170">
    <property type="component" value="Chromosome 7"/>
</dbReference>
<keyword evidence="2" id="KW-1185">Reference proteome</keyword>
<evidence type="ECO:0000313" key="2">
    <source>
        <dbReference type="Proteomes" id="UP001060170"/>
    </source>
</evidence>
<evidence type="ECO:0000313" key="1">
    <source>
        <dbReference type="EMBL" id="KAI7951287.1"/>
    </source>
</evidence>
<proteinExistence type="predicted"/>
<reference evidence="2" key="2">
    <citation type="journal article" date="2018" name="Mol. Plant Microbe Interact.">
        <title>Genome sequence resources for the wheat stripe rust pathogen (Puccinia striiformis f. sp. tritici) and the barley stripe rust pathogen (Puccinia striiformis f. sp. hordei).</title>
        <authorList>
            <person name="Xia C."/>
            <person name="Wang M."/>
            <person name="Yin C."/>
            <person name="Cornejo O.E."/>
            <person name="Hulbert S.H."/>
            <person name="Chen X."/>
        </authorList>
    </citation>
    <scope>NUCLEOTIDE SEQUENCE [LARGE SCALE GENOMIC DNA]</scope>
    <source>
        <strain evidence="2">93-210</strain>
    </source>
</reference>
<organism evidence="1 2">
    <name type="scientific">Puccinia striiformis f. sp. tritici</name>
    <dbReference type="NCBI Taxonomy" id="168172"/>
    <lineage>
        <taxon>Eukaryota</taxon>
        <taxon>Fungi</taxon>
        <taxon>Dikarya</taxon>
        <taxon>Basidiomycota</taxon>
        <taxon>Pucciniomycotina</taxon>
        <taxon>Pucciniomycetes</taxon>
        <taxon>Pucciniales</taxon>
        <taxon>Pucciniaceae</taxon>
        <taxon>Puccinia</taxon>
    </lineage>
</organism>
<gene>
    <name evidence="1" type="ORF">MJO28_006971</name>
</gene>
<accession>A0ACC0ECP7</accession>